<dbReference type="EMBL" id="CP001114">
    <property type="protein sequence ID" value="ACO46378.1"/>
    <property type="molecule type" value="Genomic_DNA"/>
</dbReference>
<dbReference type="AlphaFoldDB" id="C1CW11"/>
<dbReference type="KEGG" id="ddr:Deide_14300"/>
<dbReference type="Proteomes" id="UP000002208">
    <property type="component" value="Chromosome"/>
</dbReference>
<organism evidence="2 3">
    <name type="scientific">Deinococcus deserti (strain DSM 17065 / CIP 109153 / LMG 22923 / VCD115)</name>
    <dbReference type="NCBI Taxonomy" id="546414"/>
    <lineage>
        <taxon>Bacteria</taxon>
        <taxon>Thermotogati</taxon>
        <taxon>Deinococcota</taxon>
        <taxon>Deinococci</taxon>
        <taxon>Deinococcales</taxon>
        <taxon>Deinococcaceae</taxon>
        <taxon>Deinococcus</taxon>
    </lineage>
</organism>
<proteinExistence type="predicted"/>
<accession>C1CW11</accession>
<evidence type="ECO:0000313" key="3">
    <source>
        <dbReference type="Proteomes" id="UP000002208"/>
    </source>
</evidence>
<feature type="signal peptide" evidence="1">
    <location>
        <begin position="1"/>
        <end position="21"/>
    </location>
</feature>
<sequence length="122" mass="13089">MRAMLGWALIVLLAGSGSSTTAPPPLQLQLTQGGALLMGRLNIPRADEITGVWSGQGRARLLHCTPRCVVVQTLPLDRSLQLGPDARYRIVLGGKFKVGQKVSLVLRLRQTPVLNASAVVVR</sequence>
<feature type="chain" id="PRO_5002908058" evidence="1">
    <location>
        <begin position="22"/>
        <end position="122"/>
    </location>
</feature>
<dbReference type="PaxDb" id="546414-Deide_14300"/>
<evidence type="ECO:0000256" key="1">
    <source>
        <dbReference type="SAM" id="SignalP"/>
    </source>
</evidence>
<dbReference type="HOGENOM" id="CLU_159851_0_0_0"/>
<name>C1CW11_DEIDV</name>
<gene>
    <name evidence="2" type="ordered locus">Deide_14300</name>
</gene>
<protein>
    <submittedName>
        <fullName evidence="2">Uncharacterized protein</fullName>
    </submittedName>
</protein>
<evidence type="ECO:0000313" key="2">
    <source>
        <dbReference type="EMBL" id="ACO46378.1"/>
    </source>
</evidence>
<dbReference type="STRING" id="546414.Deide_14300"/>
<keyword evidence="3" id="KW-1185">Reference proteome</keyword>
<keyword evidence="1" id="KW-0732">Signal</keyword>
<reference evidence="2 3" key="1">
    <citation type="journal article" date="2009" name="PLoS Genet.">
        <title>Alliance of proteomics and genomics to unravel the specificities of Sahara bacterium Deinococcus deserti.</title>
        <authorList>
            <person name="de Groot A."/>
            <person name="Dulermo R."/>
            <person name="Ortet P."/>
            <person name="Blanchard L."/>
            <person name="Guerin P."/>
            <person name="Fernandez B."/>
            <person name="Vacherie B."/>
            <person name="Dossat C."/>
            <person name="Jolivet E."/>
            <person name="Siguier P."/>
            <person name="Chandler M."/>
            <person name="Barakat M."/>
            <person name="Dedieu A."/>
            <person name="Barbe V."/>
            <person name="Heulin T."/>
            <person name="Sommer S."/>
            <person name="Achouak W."/>
            <person name="Armengaud J."/>
        </authorList>
    </citation>
    <scope>NUCLEOTIDE SEQUENCE [LARGE SCALE GENOMIC DNA]</scope>
    <source>
        <strain evidence="3">DSM 17065 / CIP 109153 / LMG 22923 / VCD115</strain>
    </source>
</reference>